<reference evidence="2 3" key="1">
    <citation type="submission" date="2016-02" db="EMBL/GenBank/DDBJ databases">
        <title>Genome sequence of Clostridium thermobutyricum DSM 4928.</title>
        <authorList>
            <person name="Poehlein A."/>
            <person name="Daniel R."/>
        </authorList>
    </citation>
    <scope>NUCLEOTIDE SEQUENCE [LARGE SCALE GENOMIC DNA]</scope>
    <source>
        <strain evidence="2 3">DSM 4928</strain>
    </source>
</reference>
<dbReference type="OrthoDB" id="9794382at2"/>
<dbReference type="RefSeq" id="WP_080024202.1">
    <property type="nucleotide sequence ID" value="NZ_LTAY01000103.1"/>
</dbReference>
<dbReference type="InterPro" id="IPR002545">
    <property type="entry name" value="CheW-lke_dom"/>
</dbReference>
<protein>
    <submittedName>
        <fullName evidence="2">Chemotaxis protein CheW</fullName>
    </submittedName>
</protein>
<gene>
    <name evidence="2" type="primary">cheW_2</name>
    <name evidence="2" type="ORF">CLTHE_31170</name>
</gene>
<evidence type="ECO:0000313" key="2">
    <source>
        <dbReference type="EMBL" id="OPX45353.1"/>
    </source>
</evidence>
<dbReference type="EMBL" id="LTAY01000103">
    <property type="protein sequence ID" value="OPX45353.1"/>
    <property type="molecule type" value="Genomic_DNA"/>
</dbReference>
<evidence type="ECO:0000313" key="3">
    <source>
        <dbReference type="Proteomes" id="UP000191448"/>
    </source>
</evidence>
<dbReference type="GO" id="GO:0006935">
    <property type="term" value="P:chemotaxis"/>
    <property type="evidence" value="ECO:0007669"/>
    <property type="project" value="InterPro"/>
</dbReference>
<feature type="domain" description="CheW-like" evidence="1">
    <location>
        <begin position="4"/>
        <end position="143"/>
    </location>
</feature>
<dbReference type="PANTHER" id="PTHR22617">
    <property type="entry name" value="CHEMOTAXIS SENSOR HISTIDINE KINASE-RELATED"/>
    <property type="match status" value="1"/>
</dbReference>
<dbReference type="Gene3D" id="2.30.30.40">
    <property type="entry name" value="SH3 Domains"/>
    <property type="match status" value="1"/>
</dbReference>
<dbReference type="SUPFAM" id="SSF50341">
    <property type="entry name" value="CheW-like"/>
    <property type="match status" value="1"/>
</dbReference>
<dbReference type="Proteomes" id="UP000191448">
    <property type="component" value="Unassembled WGS sequence"/>
</dbReference>
<dbReference type="Pfam" id="PF01584">
    <property type="entry name" value="CheW"/>
    <property type="match status" value="1"/>
</dbReference>
<dbReference type="PANTHER" id="PTHR22617:SF23">
    <property type="entry name" value="CHEMOTAXIS PROTEIN CHEW"/>
    <property type="match status" value="1"/>
</dbReference>
<comment type="caution">
    <text evidence="2">The sequence shown here is derived from an EMBL/GenBank/DDBJ whole genome shotgun (WGS) entry which is preliminary data.</text>
</comment>
<dbReference type="GO" id="GO:0007165">
    <property type="term" value="P:signal transduction"/>
    <property type="evidence" value="ECO:0007669"/>
    <property type="project" value="InterPro"/>
</dbReference>
<proteinExistence type="predicted"/>
<dbReference type="Gene3D" id="2.40.50.180">
    <property type="entry name" value="CheA-289, Domain 4"/>
    <property type="match status" value="1"/>
</dbReference>
<organism evidence="2 3">
    <name type="scientific">Clostridium thermobutyricum DSM 4928</name>
    <dbReference type="NCBI Taxonomy" id="1121339"/>
    <lineage>
        <taxon>Bacteria</taxon>
        <taxon>Bacillati</taxon>
        <taxon>Bacillota</taxon>
        <taxon>Clostridia</taxon>
        <taxon>Eubacteriales</taxon>
        <taxon>Clostridiaceae</taxon>
        <taxon>Clostridium</taxon>
    </lineage>
</organism>
<name>A0A1V4SNH4_9CLOT</name>
<dbReference type="InterPro" id="IPR036061">
    <property type="entry name" value="CheW-like_dom_sf"/>
</dbReference>
<dbReference type="SMART" id="SM00260">
    <property type="entry name" value="CheW"/>
    <property type="match status" value="1"/>
</dbReference>
<dbReference type="AlphaFoldDB" id="A0A1V4SNH4"/>
<evidence type="ECO:0000259" key="1">
    <source>
        <dbReference type="PROSITE" id="PS50851"/>
    </source>
</evidence>
<dbReference type="PROSITE" id="PS50851">
    <property type="entry name" value="CHEW"/>
    <property type="match status" value="1"/>
</dbReference>
<dbReference type="GO" id="GO:0005829">
    <property type="term" value="C:cytosol"/>
    <property type="evidence" value="ECO:0007669"/>
    <property type="project" value="TreeGrafter"/>
</dbReference>
<accession>A0A1V4SNH4</accession>
<dbReference type="InterPro" id="IPR039315">
    <property type="entry name" value="CheW"/>
</dbReference>
<sequence length="147" mass="17057">MDQNLKILIFSLNNENFSTDINQVERIIGYEEPTPLPETPNFVQGVIKHEDKIVPIINMNKKFGFVEKNDENKKIIIIKRDENKFGIIVDNVYEVKDVEESLLEEAPEITIGIGRKYIKGLIKLDEKIVILLDLDKILKKEEEDSIF</sequence>